<dbReference type="RefSeq" id="WP_086269374.1">
    <property type="nucleotide sequence ID" value="NZ_CACRTX010000009.1"/>
</dbReference>
<sequence>MQQFLEAKILVPEDYVIISKVEYEELLQADSLGRWITLKEVLDRINRKYDWFSQKVLKNPRYRNRIDISKSSEGFVYYPGEGNDKYLFLKSKTLEFLEKNFAEILKE</sequence>
<gene>
    <name evidence="1" type="ORF">ECLFYP2_02978</name>
</gene>
<reference evidence="1" key="1">
    <citation type="submission" date="2019-11" db="EMBL/GenBank/DDBJ databases">
        <authorList>
            <person name="Feng L."/>
        </authorList>
    </citation>
    <scope>NUCLEOTIDE SEQUENCE</scope>
    <source>
        <strain evidence="1">ECasseliflavusLFYP2</strain>
    </source>
</reference>
<dbReference type="EMBL" id="CACRTX010000009">
    <property type="protein sequence ID" value="VYU29774.1"/>
    <property type="molecule type" value="Genomic_DNA"/>
</dbReference>
<evidence type="ECO:0008006" key="2">
    <source>
        <dbReference type="Google" id="ProtNLM"/>
    </source>
</evidence>
<proteinExistence type="predicted"/>
<dbReference type="Pfam" id="PF05595">
    <property type="entry name" value="DUF771"/>
    <property type="match status" value="1"/>
</dbReference>
<evidence type="ECO:0000313" key="1">
    <source>
        <dbReference type="EMBL" id="VYU29774.1"/>
    </source>
</evidence>
<protein>
    <recommendedName>
        <fullName evidence="2">DUF771 domain-containing protein</fullName>
    </recommendedName>
</protein>
<organism evidence="1">
    <name type="scientific">Enterococcus casseliflavus</name>
    <name type="common">Enterococcus flavescens</name>
    <dbReference type="NCBI Taxonomy" id="37734"/>
    <lineage>
        <taxon>Bacteria</taxon>
        <taxon>Bacillati</taxon>
        <taxon>Bacillota</taxon>
        <taxon>Bacilli</taxon>
        <taxon>Lactobacillales</taxon>
        <taxon>Enterococcaceae</taxon>
        <taxon>Enterococcus</taxon>
    </lineage>
</organism>
<accession>A0A6N3DPU9</accession>
<dbReference type="AlphaFoldDB" id="A0A6N3DPU9"/>
<dbReference type="InterPro" id="IPR008489">
    <property type="entry name" value="DUF771"/>
</dbReference>
<name>A0A6N3DPU9_ENTCA</name>